<dbReference type="Proteomes" id="UP001374535">
    <property type="component" value="Chromosome 11"/>
</dbReference>
<organism evidence="3 4">
    <name type="scientific">Vigna mungo</name>
    <name type="common">Black gram</name>
    <name type="synonym">Phaseolus mungo</name>
    <dbReference type="NCBI Taxonomy" id="3915"/>
    <lineage>
        <taxon>Eukaryota</taxon>
        <taxon>Viridiplantae</taxon>
        <taxon>Streptophyta</taxon>
        <taxon>Embryophyta</taxon>
        <taxon>Tracheophyta</taxon>
        <taxon>Spermatophyta</taxon>
        <taxon>Magnoliopsida</taxon>
        <taxon>eudicotyledons</taxon>
        <taxon>Gunneridae</taxon>
        <taxon>Pentapetalae</taxon>
        <taxon>rosids</taxon>
        <taxon>fabids</taxon>
        <taxon>Fabales</taxon>
        <taxon>Fabaceae</taxon>
        <taxon>Papilionoideae</taxon>
        <taxon>50 kb inversion clade</taxon>
        <taxon>NPAAA clade</taxon>
        <taxon>indigoferoid/millettioid clade</taxon>
        <taxon>Phaseoleae</taxon>
        <taxon>Vigna</taxon>
    </lineage>
</organism>
<dbReference type="Pfam" id="PF03732">
    <property type="entry name" value="Retrotrans_gag"/>
    <property type="match status" value="1"/>
</dbReference>
<feature type="region of interest" description="Disordered" evidence="1">
    <location>
        <begin position="381"/>
        <end position="409"/>
    </location>
</feature>
<sequence length="758" mass="85672">MQGTIRTRRTVSSEPLLVDPEIKKTARRNNSDTRRQRAISQQAAPESSTSLNNQPIDLLDTSFVNEMADNGPPPRRTIGDSVTYTSPRNFSSIVRPTMSDKLAEMKPALLQLISSNQFSGMDNEDPHAHLVTFYELCGSVGVVGEDEEAFYMRLFPFSLNGKVKTWLQSQPNQSLTRVDEPLCEAWERFKALLRKCPSHGFSLEMQVQIFYNGLQPHTMMMLDASLAIAVIENMVSTDMQSQRGRTQMELLTQNMAKLPQQLQAMQNQAQPHHQVMRCDFCGDNHPNGHCQVPSGSQSEEINYMGNQGRQNFFNNTFLNPSNQGRNSYQPAHQYSSQNDRNTKLEETLQMFMQHQQSGQFSANTQANPKEECNVIFIKSGKENEEENQGEKEVEEDIVEGEEENKGKEKEVVKHLPYPKIPSNREKEKQLARFKQIFNQLEIIMPLTEALQQIPAYAKYMKQILNKKKKYLDEETIEVQGNCNAIMQKTLPPNIKDPGNRSIKYPYGVVEDVVVNIDKLQFPVDFVVMEMEEDVEILLILGRPFMKTAKTSLAATDEVLSVTSLPRQVAKLAKKSLNCFSPKVKKEDGDKEEKLAHQLSVVESNEPKPNKPVKLENRLWVIKAIKANEVLEIEAPYSRRVKLNLQSGVALKRPENGGAQAQTAQTQFSSILTHFRGARAPRKRGARAWRDCNSGFLFYFKFFMLQPSQSFCAEMPSSSDSNPILPGGGANSYGATTDDDGQEEADDEDDTDEDADMSD</sequence>
<name>A0AAQ3MGG9_VIGMU</name>
<evidence type="ECO:0000313" key="3">
    <source>
        <dbReference type="EMBL" id="WVY90486.1"/>
    </source>
</evidence>
<accession>A0AAQ3MGG9</accession>
<dbReference type="InterPro" id="IPR021109">
    <property type="entry name" value="Peptidase_aspartic_dom_sf"/>
</dbReference>
<feature type="region of interest" description="Disordered" evidence="1">
    <location>
        <begin position="26"/>
        <end position="54"/>
    </location>
</feature>
<feature type="compositionally biased region" description="Polar residues" evidence="1">
    <location>
        <begin position="38"/>
        <end position="54"/>
    </location>
</feature>
<feature type="compositionally biased region" description="Polar residues" evidence="1">
    <location>
        <begin position="712"/>
        <end position="721"/>
    </location>
</feature>
<gene>
    <name evidence="3" type="ORF">V8G54_036000</name>
</gene>
<feature type="compositionally biased region" description="Acidic residues" evidence="1">
    <location>
        <begin position="383"/>
        <end position="402"/>
    </location>
</feature>
<feature type="domain" description="Retrotransposon gag" evidence="2">
    <location>
        <begin position="174"/>
        <end position="216"/>
    </location>
</feature>
<feature type="region of interest" description="Disordered" evidence="1">
    <location>
        <begin position="319"/>
        <end position="339"/>
    </location>
</feature>
<keyword evidence="4" id="KW-1185">Reference proteome</keyword>
<proteinExistence type="predicted"/>
<feature type="compositionally biased region" description="Acidic residues" evidence="1">
    <location>
        <begin position="736"/>
        <end position="758"/>
    </location>
</feature>
<feature type="region of interest" description="Disordered" evidence="1">
    <location>
        <begin position="712"/>
        <end position="758"/>
    </location>
</feature>
<evidence type="ECO:0000259" key="2">
    <source>
        <dbReference type="Pfam" id="PF03732"/>
    </source>
</evidence>
<dbReference type="EMBL" id="CP144690">
    <property type="protein sequence ID" value="WVY90486.1"/>
    <property type="molecule type" value="Genomic_DNA"/>
</dbReference>
<feature type="compositionally biased region" description="Basic and acidic residues" evidence="1">
    <location>
        <begin position="26"/>
        <end position="35"/>
    </location>
</feature>
<reference evidence="3 4" key="1">
    <citation type="journal article" date="2023" name="Life. Sci Alliance">
        <title>Evolutionary insights into 3D genome organization and epigenetic landscape of Vigna mungo.</title>
        <authorList>
            <person name="Junaid A."/>
            <person name="Singh B."/>
            <person name="Bhatia S."/>
        </authorList>
    </citation>
    <scope>NUCLEOTIDE SEQUENCE [LARGE SCALE GENOMIC DNA]</scope>
    <source>
        <strain evidence="3">Urdbean</strain>
    </source>
</reference>
<dbReference type="InterPro" id="IPR005162">
    <property type="entry name" value="Retrotrans_gag_dom"/>
</dbReference>
<dbReference type="PANTHER" id="PTHR33067">
    <property type="entry name" value="RNA-DIRECTED DNA POLYMERASE-RELATED"/>
    <property type="match status" value="1"/>
</dbReference>
<protein>
    <recommendedName>
        <fullName evidence="2">Retrotransposon gag domain-containing protein</fullName>
    </recommendedName>
</protein>
<evidence type="ECO:0000256" key="1">
    <source>
        <dbReference type="SAM" id="MobiDB-lite"/>
    </source>
</evidence>
<evidence type="ECO:0000313" key="4">
    <source>
        <dbReference type="Proteomes" id="UP001374535"/>
    </source>
</evidence>
<dbReference type="AlphaFoldDB" id="A0AAQ3MGG9"/>
<dbReference type="PANTHER" id="PTHR33067:SF35">
    <property type="entry name" value="ASPARTIC PEPTIDASE DDI1-TYPE DOMAIN-CONTAINING PROTEIN"/>
    <property type="match status" value="1"/>
</dbReference>
<dbReference type="Gene3D" id="2.40.70.10">
    <property type="entry name" value="Acid Proteases"/>
    <property type="match status" value="1"/>
</dbReference>